<protein>
    <submittedName>
        <fullName evidence="2">Uncharacterized protein</fullName>
    </submittedName>
</protein>
<evidence type="ECO:0000313" key="2">
    <source>
        <dbReference type="EMBL" id="MED6176259.1"/>
    </source>
</evidence>
<reference evidence="2 3" key="1">
    <citation type="journal article" date="2023" name="Plants (Basel)">
        <title>Bridging the Gap: Combining Genomics and Transcriptomics Approaches to Understand Stylosanthes scabra, an Orphan Legume from the Brazilian Caatinga.</title>
        <authorList>
            <person name="Ferreira-Neto J.R.C."/>
            <person name="da Silva M.D."/>
            <person name="Binneck E."/>
            <person name="de Melo N.F."/>
            <person name="da Silva R.H."/>
            <person name="de Melo A.L.T.M."/>
            <person name="Pandolfi V."/>
            <person name="Bustamante F.O."/>
            <person name="Brasileiro-Vidal A.C."/>
            <person name="Benko-Iseppon A.M."/>
        </authorList>
    </citation>
    <scope>NUCLEOTIDE SEQUENCE [LARGE SCALE GENOMIC DNA]</scope>
    <source>
        <tissue evidence="2">Leaves</tissue>
    </source>
</reference>
<dbReference type="EMBL" id="JASCZI010152513">
    <property type="protein sequence ID" value="MED6176259.1"/>
    <property type="molecule type" value="Genomic_DNA"/>
</dbReference>
<evidence type="ECO:0000256" key="1">
    <source>
        <dbReference type="SAM" id="MobiDB-lite"/>
    </source>
</evidence>
<feature type="region of interest" description="Disordered" evidence="1">
    <location>
        <begin position="87"/>
        <end position="110"/>
    </location>
</feature>
<name>A0ABU6VSY2_9FABA</name>
<comment type="caution">
    <text evidence="2">The sequence shown here is derived from an EMBL/GenBank/DDBJ whole genome shotgun (WGS) entry which is preliminary data.</text>
</comment>
<gene>
    <name evidence="2" type="ORF">PIB30_086382</name>
</gene>
<sequence length="409" mass="45846">MVTVSSGVNFGGRGRTSSTMVHVLSAASSELQRSSPATTRVRSTVAAAPQRRGSVCLLRRASGDPSQQQQRPHWRWLPLLNGNQTVATGVTTNSGNGGGGSFDDRSNFSTPPSRPFSFPLFCLPRWIPLPCSRLQRRWRHPAPSGSSSSPLPLELIPYFSFFLRVHPMARKSKAVKEQKDDTDVKYDKSHRTRCSPSEVAKVYITLLDKKKELVREMRFGDLVENVFNFNFSNLIMPKVVESFLIPTSSIKTNVEKISINAAKIGPFQKEVLGSIEGHGDRHATGFIREHYLFQESLHSLHPKGPVVSEQLKASLTGNSADGMSTSMNWVRHVYSFLLNGIQEMRKKNLKCVDGCVCALFIIYFYDTHFREESEKAEAQPLWLAYWKDDTLYKRIKVEFEDPGGSGESS</sequence>
<proteinExistence type="predicted"/>
<dbReference type="PANTHER" id="PTHR34835">
    <property type="entry name" value="OS07G0283600 PROTEIN-RELATED"/>
    <property type="match status" value="1"/>
</dbReference>
<accession>A0ABU6VSY2</accession>
<dbReference type="Proteomes" id="UP001341840">
    <property type="component" value="Unassembled WGS sequence"/>
</dbReference>
<evidence type="ECO:0000313" key="3">
    <source>
        <dbReference type="Proteomes" id="UP001341840"/>
    </source>
</evidence>
<organism evidence="2 3">
    <name type="scientific">Stylosanthes scabra</name>
    <dbReference type="NCBI Taxonomy" id="79078"/>
    <lineage>
        <taxon>Eukaryota</taxon>
        <taxon>Viridiplantae</taxon>
        <taxon>Streptophyta</taxon>
        <taxon>Embryophyta</taxon>
        <taxon>Tracheophyta</taxon>
        <taxon>Spermatophyta</taxon>
        <taxon>Magnoliopsida</taxon>
        <taxon>eudicotyledons</taxon>
        <taxon>Gunneridae</taxon>
        <taxon>Pentapetalae</taxon>
        <taxon>rosids</taxon>
        <taxon>fabids</taxon>
        <taxon>Fabales</taxon>
        <taxon>Fabaceae</taxon>
        <taxon>Papilionoideae</taxon>
        <taxon>50 kb inversion clade</taxon>
        <taxon>dalbergioids sensu lato</taxon>
        <taxon>Dalbergieae</taxon>
        <taxon>Pterocarpus clade</taxon>
        <taxon>Stylosanthes</taxon>
    </lineage>
</organism>
<keyword evidence="3" id="KW-1185">Reference proteome</keyword>